<gene>
    <name evidence="3" type="ORF">RCOM_1590740</name>
</gene>
<keyword evidence="4" id="KW-1185">Reference proteome</keyword>
<sequence length="50" mass="5538">MAPLLCRCKCCPPPLTEPQLKDIFKHFDGDGDGLLSRQELINAFEYIGSG</sequence>
<evidence type="ECO:0000313" key="3">
    <source>
        <dbReference type="EMBL" id="EEF52413.1"/>
    </source>
</evidence>
<reference evidence="4" key="1">
    <citation type="journal article" date="2010" name="Nat. Biotechnol.">
        <title>Draft genome sequence of the oilseed species Ricinus communis.</title>
        <authorList>
            <person name="Chan A.P."/>
            <person name="Crabtree J."/>
            <person name="Zhao Q."/>
            <person name="Lorenzi H."/>
            <person name="Orvis J."/>
            <person name="Puiu D."/>
            <person name="Melake-Berhan A."/>
            <person name="Jones K.M."/>
            <person name="Redman J."/>
            <person name="Chen G."/>
            <person name="Cahoon E.B."/>
            <person name="Gedil M."/>
            <person name="Stanke M."/>
            <person name="Haas B.J."/>
            <person name="Wortman J.R."/>
            <person name="Fraser-Liggett C.M."/>
            <person name="Ravel J."/>
            <person name="Rabinowicz P.D."/>
        </authorList>
    </citation>
    <scope>NUCLEOTIDE SEQUENCE [LARGE SCALE GENOMIC DNA]</scope>
    <source>
        <strain evidence="4">cv. Hale</strain>
    </source>
</reference>
<dbReference type="AlphaFoldDB" id="B9R7D3"/>
<dbReference type="InterPro" id="IPR002048">
    <property type="entry name" value="EF_hand_dom"/>
</dbReference>
<proteinExistence type="predicted"/>
<dbReference type="PROSITE" id="PS00018">
    <property type="entry name" value="EF_HAND_1"/>
    <property type="match status" value="1"/>
</dbReference>
<dbReference type="GO" id="GO:0005509">
    <property type="term" value="F:calcium ion binding"/>
    <property type="evidence" value="ECO:0007669"/>
    <property type="project" value="InterPro"/>
</dbReference>
<evidence type="ECO:0000313" key="4">
    <source>
        <dbReference type="Proteomes" id="UP000008311"/>
    </source>
</evidence>
<dbReference type="Gene3D" id="1.10.238.10">
    <property type="entry name" value="EF-hand"/>
    <property type="match status" value="1"/>
</dbReference>
<dbReference type="SUPFAM" id="SSF47473">
    <property type="entry name" value="EF-hand"/>
    <property type="match status" value="1"/>
</dbReference>
<dbReference type="InterPro" id="IPR011992">
    <property type="entry name" value="EF-hand-dom_pair"/>
</dbReference>
<name>B9R7D3_RICCO</name>
<evidence type="ECO:0000256" key="1">
    <source>
        <dbReference type="ARBA" id="ARBA00022837"/>
    </source>
</evidence>
<accession>B9R7D3</accession>
<protein>
    <recommendedName>
        <fullName evidence="2">EF-hand domain-containing protein</fullName>
    </recommendedName>
</protein>
<dbReference type="EMBL" id="EQ973772">
    <property type="protein sequence ID" value="EEF52413.1"/>
    <property type="molecule type" value="Genomic_DNA"/>
</dbReference>
<dbReference type="PROSITE" id="PS50222">
    <property type="entry name" value="EF_HAND_2"/>
    <property type="match status" value="1"/>
</dbReference>
<dbReference type="Pfam" id="PF13405">
    <property type="entry name" value="EF-hand_6"/>
    <property type="match status" value="1"/>
</dbReference>
<feature type="domain" description="EF-hand" evidence="2">
    <location>
        <begin position="15"/>
        <end position="50"/>
    </location>
</feature>
<organism evidence="3 4">
    <name type="scientific">Ricinus communis</name>
    <name type="common">Castor bean</name>
    <dbReference type="NCBI Taxonomy" id="3988"/>
    <lineage>
        <taxon>Eukaryota</taxon>
        <taxon>Viridiplantae</taxon>
        <taxon>Streptophyta</taxon>
        <taxon>Embryophyta</taxon>
        <taxon>Tracheophyta</taxon>
        <taxon>Spermatophyta</taxon>
        <taxon>Magnoliopsida</taxon>
        <taxon>eudicotyledons</taxon>
        <taxon>Gunneridae</taxon>
        <taxon>Pentapetalae</taxon>
        <taxon>rosids</taxon>
        <taxon>fabids</taxon>
        <taxon>Malpighiales</taxon>
        <taxon>Euphorbiaceae</taxon>
        <taxon>Acalyphoideae</taxon>
        <taxon>Acalypheae</taxon>
        <taxon>Ricinus</taxon>
    </lineage>
</organism>
<keyword evidence="1" id="KW-0106">Calcium</keyword>
<dbReference type="InParanoid" id="B9R7D3"/>
<dbReference type="Proteomes" id="UP000008311">
    <property type="component" value="Unassembled WGS sequence"/>
</dbReference>
<evidence type="ECO:0000259" key="2">
    <source>
        <dbReference type="PROSITE" id="PS50222"/>
    </source>
</evidence>
<dbReference type="SMART" id="SM00054">
    <property type="entry name" value="EFh"/>
    <property type="match status" value="1"/>
</dbReference>
<dbReference type="InterPro" id="IPR018247">
    <property type="entry name" value="EF_Hand_1_Ca_BS"/>
</dbReference>